<feature type="region of interest" description="Disordered" evidence="6">
    <location>
        <begin position="1"/>
        <end position="23"/>
    </location>
</feature>
<keyword evidence="4 7" id="KW-1133">Transmembrane helix</keyword>
<accession>A0ABP8RU68</accession>
<keyword evidence="9" id="KW-1185">Reference proteome</keyword>
<dbReference type="Proteomes" id="UP001501598">
    <property type="component" value="Unassembled WGS sequence"/>
</dbReference>
<evidence type="ECO:0000256" key="5">
    <source>
        <dbReference type="ARBA" id="ARBA00023136"/>
    </source>
</evidence>
<organism evidence="8 9">
    <name type="scientific">Pseudonocardia xishanensis</name>
    <dbReference type="NCBI Taxonomy" id="630995"/>
    <lineage>
        <taxon>Bacteria</taxon>
        <taxon>Bacillati</taxon>
        <taxon>Actinomycetota</taxon>
        <taxon>Actinomycetes</taxon>
        <taxon>Pseudonocardiales</taxon>
        <taxon>Pseudonocardiaceae</taxon>
        <taxon>Pseudonocardia</taxon>
    </lineage>
</organism>
<evidence type="ECO:0000256" key="3">
    <source>
        <dbReference type="ARBA" id="ARBA00022692"/>
    </source>
</evidence>
<feature type="transmembrane region" description="Helical" evidence="7">
    <location>
        <begin position="73"/>
        <end position="97"/>
    </location>
</feature>
<comment type="subcellular location">
    <subcellularLocation>
        <location evidence="1">Cell membrane</location>
        <topology evidence="1">Multi-pass membrane protein</topology>
    </subcellularLocation>
</comment>
<dbReference type="EMBL" id="BAABGT010000036">
    <property type="protein sequence ID" value="GAA4547395.1"/>
    <property type="molecule type" value="Genomic_DNA"/>
</dbReference>
<feature type="transmembrane region" description="Helical" evidence="7">
    <location>
        <begin position="480"/>
        <end position="499"/>
    </location>
</feature>
<dbReference type="Pfam" id="PF03706">
    <property type="entry name" value="LPG_synthase_TM"/>
    <property type="match status" value="1"/>
</dbReference>
<protein>
    <submittedName>
        <fullName evidence="8">Lysylphosphatidylglycerol synthase domain-containing protein</fullName>
    </submittedName>
</protein>
<name>A0ABP8RU68_9PSEU</name>
<feature type="transmembrane region" description="Helical" evidence="7">
    <location>
        <begin position="104"/>
        <end position="125"/>
    </location>
</feature>
<keyword evidence="5 7" id="KW-0472">Membrane</keyword>
<evidence type="ECO:0000313" key="9">
    <source>
        <dbReference type="Proteomes" id="UP001501598"/>
    </source>
</evidence>
<dbReference type="PANTHER" id="PTHR39087">
    <property type="entry name" value="UPF0104 MEMBRANE PROTEIN MJ1595"/>
    <property type="match status" value="1"/>
</dbReference>
<keyword evidence="3 7" id="KW-0812">Transmembrane</keyword>
<evidence type="ECO:0000256" key="1">
    <source>
        <dbReference type="ARBA" id="ARBA00004651"/>
    </source>
</evidence>
<evidence type="ECO:0000256" key="6">
    <source>
        <dbReference type="SAM" id="MobiDB-lite"/>
    </source>
</evidence>
<feature type="transmembrane region" description="Helical" evidence="7">
    <location>
        <begin position="589"/>
        <end position="616"/>
    </location>
</feature>
<evidence type="ECO:0000256" key="7">
    <source>
        <dbReference type="SAM" id="Phobius"/>
    </source>
</evidence>
<dbReference type="SUPFAM" id="SSF56112">
    <property type="entry name" value="Protein kinase-like (PK-like)"/>
    <property type="match status" value="1"/>
</dbReference>
<reference evidence="9" key="1">
    <citation type="journal article" date="2019" name="Int. J. Syst. Evol. Microbiol.">
        <title>The Global Catalogue of Microorganisms (GCM) 10K type strain sequencing project: providing services to taxonomists for standard genome sequencing and annotation.</title>
        <authorList>
            <consortium name="The Broad Institute Genomics Platform"/>
            <consortium name="The Broad Institute Genome Sequencing Center for Infectious Disease"/>
            <person name="Wu L."/>
            <person name="Ma J."/>
        </authorList>
    </citation>
    <scope>NUCLEOTIDE SEQUENCE [LARGE SCALE GENOMIC DNA]</scope>
    <source>
        <strain evidence="9">JCM 17906</strain>
    </source>
</reference>
<feature type="transmembrane region" description="Helical" evidence="7">
    <location>
        <begin position="131"/>
        <end position="155"/>
    </location>
</feature>
<dbReference type="RefSeq" id="WP_345418226.1">
    <property type="nucleotide sequence ID" value="NZ_BAABGT010000036.1"/>
</dbReference>
<feature type="transmembrane region" description="Helical" evidence="7">
    <location>
        <begin position="737"/>
        <end position="756"/>
    </location>
</feature>
<evidence type="ECO:0000256" key="2">
    <source>
        <dbReference type="ARBA" id="ARBA00022475"/>
    </source>
</evidence>
<dbReference type="InterPro" id="IPR011009">
    <property type="entry name" value="Kinase-like_dom_sf"/>
</dbReference>
<dbReference type="PANTHER" id="PTHR39087:SF2">
    <property type="entry name" value="UPF0104 MEMBRANE PROTEIN MJ1595"/>
    <property type="match status" value="1"/>
</dbReference>
<evidence type="ECO:0000313" key="8">
    <source>
        <dbReference type="EMBL" id="GAA4547395.1"/>
    </source>
</evidence>
<dbReference type="InterPro" id="IPR022791">
    <property type="entry name" value="L-PG_synthase/AglD"/>
</dbReference>
<keyword evidence="2" id="KW-1003">Cell membrane</keyword>
<sequence>MSVEAATSEPVRPRERPAPPVTPLGRHPRDLVVLLVAAGLLAAAAVVWRLAAPGPVETGLTVQLQGLPGGTGIGWRVLALVGGWAGAAAVVAVTLYLKRIRFAVELAVAVAATWLLAVGLAGLVGPRPSDAAGLAFPALHVAVASALVAVVTPFLTTRWRGALWVVPLLVAVADLHLGTAWPLGAIGGGLLGWGVGAASHLAWGAPGRRTTGPAVRRALEQAGIDVVGLTALRTRMSGPLEYAATTGTGETLLVEVVQRLHRRASVGYRLRRLLASVEVEDEPPLASPRHEAEHEALVTVVAERAGLRTPSLVTLCEAGHGAPLLVRRDVRGRRLTDLPPDEVDDDLLDAVWAQVAVLQDARIAHHDLRAGNVLVDDDGRPWILGLTFGKIGASPLRCAQDLAEALVSVASVVGIDRAVRSAARTLDADRLEAALPHLQSLALPRRIRGRLARQRYELVELRGRLAEEIDRPVPTLRSPVRPGTVVGLLLLGAAVYTLLPLLSSTGEVLVALRGADRLWLTVAFATGLVAIVLSAVSFLGSSPVPLPFWRTTAVQVAAAFTGRTTPGGIGFVGLNVAFLERLGVRRSSAIGATVLNIAGGGLVGAVCCLVGLLVLGASSVVRDLRIPWGWPLYAVLAAAVVAAVAVLASPYGSRRVVRPGLRIARELGATLRHPLRATQLFGGALGHMLASGAGLVACLAALGAPIPLLGVMAVFMVAQTLGHLLPVPGGTGPVEAMMIGGLVTLGTSTGVAVAAVLVCRLLTYWLPVVPGIAVFRYLQHHRVI</sequence>
<evidence type="ECO:0000256" key="4">
    <source>
        <dbReference type="ARBA" id="ARBA00022989"/>
    </source>
</evidence>
<feature type="transmembrane region" description="Helical" evidence="7">
    <location>
        <begin position="31"/>
        <end position="51"/>
    </location>
</feature>
<proteinExistence type="predicted"/>
<feature type="transmembrane region" description="Helical" evidence="7">
    <location>
        <begin position="628"/>
        <end position="648"/>
    </location>
</feature>
<feature type="transmembrane region" description="Helical" evidence="7">
    <location>
        <begin position="162"/>
        <end position="179"/>
    </location>
</feature>
<feature type="transmembrane region" description="Helical" evidence="7">
    <location>
        <begin position="519"/>
        <end position="540"/>
    </location>
</feature>
<comment type="caution">
    <text evidence="8">The sequence shown here is derived from an EMBL/GenBank/DDBJ whole genome shotgun (WGS) entry which is preliminary data.</text>
</comment>
<gene>
    <name evidence="8" type="ORF">GCM10023175_31590</name>
</gene>